<dbReference type="Pfam" id="PF17667">
    <property type="entry name" value="Pkinase_fungal"/>
    <property type="match status" value="2"/>
</dbReference>
<feature type="compositionally biased region" description="Basic residues" evidence="1">
    <location>
        <begin position="1766"/>
        <end position="1776"/>
    </location>
</feature>
<dbReference type="EMBL" id="GL377303">
    <property type="protein sequence ID" value="EFJ00554.1"/>
    <property type="molecule type" value="Genomic_DNA"/>
</dbReference>
<dbReference type="eggNOG" id="ENOG502SJR2">
    <property type="taxonomic scope" value="Eukaryota"/>
</dbReference>
<dbReference type="InterPro" id="IPR011009">
    <property type="entry name" value="Kinase-like_dom_sf"/>
</dbReference>
<dbReference type="SUPFAM" id="SSF56112">
    <property type="entry name" value="Protein kinase-like (PK-like)"/>
    <property type="match status" value="2"/>
</dbReference>
<dbReference type="HOGENOM" id="CLU_238694_0_0_1"/>
<dbReference type="PANTHER" id="PTHR38248">
    <property type="entry name" value="FUNK1 6"/>
    <property type="match status" value="1"/>
</dbReference>
<dbReference type="STRING" id="578458.D8PTS8"/>
<evidence type="ECO:0000259" key="2">
    <source>
        <dbReference type="Pfam" id="PF17667"/>
    </source>
</evidence>
<feature type="region of interest" description="Disordered" evidence="1">
    <location>
        <begin position="1719"/>
        <end position="1776"/>
    </location>
</feature>
<evidence type="ECO:0000256" key="1">
    <source>
        <dbReference type="SAM" id="MobiDB-lite"/>
    </source>
</evidence>
<gene>
    <name evidence="3" type="ORF">SCHCODRAFT_232931</name>
</gene>
<dbReference type="RefSeq" id="XP_003035456.1">
    <property type="nucleotide sequence ID" value="XM_003035410.1"/>
</dbReference>
<dbReference type="InterPro" id="IPR040976">
    <property type="entry name" value="Pkinase_fungal"/>
</dbReference>
<evidence type="ECO:0000313" key="4">
    <source>
        <dbReference type="Proteomes" id="UP000007431"/>
    </source>
</evidence>
<proteinExistence type="predicted"/>
<dbReference type="Proteomes" id="UP000007431">
    <property type="component" value="Unassembled WGS sequence"/>
</dbReference>
<feature type="compositionally biased region" description="Polar residues" evidence="1">
    <location>
        <begin position="1739"/>
        <end position="1757"/>
    </location>
</feature>
<feature type="domain" description="Fungal-type protein kinase" evidence="2">
    <location>
        <begin position="144"/>
        <end position="515"/>
    </location>
</feature>
<dbReference type="OrthoDB" id="312874at2759"/>
<feature type="domain" description="Fungal-type protein kinase" evidence="2">
    <location>
        <begin position="1030"/>
        <end position="1397"/>
    </location>
</feature>
<dbReference type="VEuPathDB" id="FungiDB:SCHCODRAFT_02674165"/>
<dbReference type="GeneID" id="9594800"/>
<sequence length="1776" mass="201573">MMRSAAEEASHDTEHADYIQVANTDLFLQKLFPVPSDIVDEVMAALQSPVVGSDSQANTEPVYAEGRWTDFPADDNTAAAELYPAFVRLARRVAEEVEKTLPKRPADEQRVLCSRWHHYPNVEGSESEDSELATWPGCLLAFESATSEESQDDTWWLQVIAVVEAKQHDRQDWTEVVQQLLNHLRQVLVEQQNRRFVFGFALSSKQISVWLQDRSGVLGTEVPINFCEAPEKLVQLLAAFAYLPAHRLGFDPDMRLYRGPNEVPLSPYRMSSSPKTYMCSPQDTHWVVTLGGTEYITARAVNTMYDGLSGSGTLVWVVVKYDDRNKPPPDRELYVLKQQWHIECEVAEATLYKMAGAGSDCVGKVIDDEDVQVDGQVDSTAGAIRRDLRPSAPKTGSKRSRLQARLDARRGQRHPLQYVEGGAGVERFVVGWQDGKLSNRIRTRILMSTVGHPIKSFADRRELVRAMIDAIKGDKYLYGHGVLPGDVSPGNILIRGLEDNVPVTGGCIIDLDRGKRKAAYTLPRPNYDNENFAKGLEQVKVMVPMNVRLDSKSSAEICTLALRATSRRIGERSEDVRRARLLAMNYVEVVAAYMHDFRQVSREHAFTPQSLHWDVDLENRNHFTRSVSDDNDHPDWTRSGTVPYVSPELLGDRAAVFVEYAVRIPAEDIYPDAVHDIEAFLWVLVYICVTRSGPKGERREEFSVDPNEVEDPDKNRAVKCLLGVAANCFDNEDQRVIRGYKADLHKNGLQALEQRILPCFHGYFQSFKDAVRALFQLLQIAYRFRAYEYLTIHDRAIEVLNDLLTKLQAPEYDEQENPATVAELNRREEFFDGLRKSIDYLSAERETPESPKTIKTLKSGDAQILSAAARGNDVASCHLVGSQRLYFIVMMNAEFEANFAEETAECFQIAQTDDFLSKMFPVPSHIVNRVMEALGIIESSQPPAAGSIHADGRWSAFPTDDNAKEDELYPAFIKVASRIAEEARKLVPDDEHRILSSVWRDYHTKSPMSTSTTAPRTRPRCLLALRSLEDEGDQDAIWWLRIIIAVEGRRKDQESWADVVRHLLGYLRQILVKQQNRRFVFGFTLGLGQISVWLQDRSGVLGTDVPIDFHKGPRQIVQIITALVYLPAHQLGFDPDMKLYLGPERNPLPPYRLVESPMDRMRSPHDTHWVITLSSTTYITTKAMSLIRSGEMRGSGTIVWVVMKYDERKKRSSERKLYALKQQWRKENEVSEADLYELAGTASDCIGKFIASEDSRIDGIVDSTLGPIRCGLDSVPPSLKRSRSEALPDERHEPHLLIHCTQNGAVIERFVVRDENRVINRIRTRILMSTIGHAITSFADRRELVGTILDAIKGDKYLYEHGVLPCDISPENIMIRGLEDNVPVTGGCIIDLDRGKRQTAAPDRSIPKFDDDLLETALTDVEDDLRKLRQRGRFPAIVDKEICRRALRAITRRVDPETLEGSSILDISLNAVKYIEQAISYKQHHRQAPPNLDYSINTLHWDVDLENRPVFTRSAIFRDHPDWSRSGTLPYISPELLGARPQVLVAGSIDTPPEDIYPDAVHDVEAFFWVLVYICVTRSGPGGRRREEFLKKPDDVLDPDQRRAVEYVHEVTANYFDNDDASLHLKYKGELHKKGLPEFQRLIFPAFHRYFWPFKRSLEALFQLLQLAYRYRGYEYCSIHDRAIEILADLLEMLAAPEFDESATPANVKELEERADFFPKLQNSIDRPPPVKRDDPTSPKVSTFNRNQSSAPSQLSVPTDAAATHAQKKQKRSGDY</sequence>
<name>D8PTS8_SCHCM</name>
<organism evidence="4">
    <name type="scientific">Schizophyllum commune (strain H4-8 / FGSC 9210)</name>
    <name type="common">Split gill fungus</name>
    <dbReference type="NCBI Taxonomy" id="578458"/>
    <lineage>
        <taxon>Eukaryota</taxon>
        <taxon>Fungi</taxon>
        <taxon>Dikarya</taxon>
        <taxon>Basidiomycota</taxon>
        <taxon>Agaricomycotina</taxon>
        <taxon>Agaricomycetes</taxon>
        <taxon>Agaricomycetidae</taxon>
        <taxon>Agaricales</taxon>
        <taxon>Schizophyllaceae</taxon>
        <taxon>Schizophyllum</taxon>
    </lineage>
</organism>
<dbReference type="InParanoid" id="D8PTS8"/>
<reference evidence="3 4" key="1">
    <citation type="journal article" date="2010" name="Nat. Biotechnol.">
        <title>Genome sequence of the model mushroom Schizophyllum commune.</title>
        <authorList>
            <person name="Ohm R.A."/>
            <person name="de Jong J.F."/>
            <person name="Lugones L.G."/>
            <person name="Aerts A."/>
            <person name="Kothe E."/>
            <person name="Stajich J.E."/>
            <person name="de Vries R.P."/>
            <person name="Record E."/>
            <person name="Levasseur A."/>
            <person name="Baker S.E."/>
            <person name="Bartholomew K.A."/>
            <person name="Coutinho P.M."/>
            <person name="Erdmann S."/>
            <person name="Fowler T.J."/>
            <person name="Gathman A.C."/>
            <person name="Lombard V."/>
            <person name="Henrissat B."/>
            <person name="Knabe N."/>
            <person name="Kuees U."/>
            <person name="Lilly W.W."/>
            <person name="Lindquist E."/>
            <person name="Lucas S."/>
            <person name="Magnuson J.K."/>
            <person name="Piumi F."/>
            <person name="Raudaskoski M."/>
            <person name="Salamov A."/>
            <person name="Schmutz J."/>
            <person name="Schwarze F.W.M.R."/>
            <person name="vanKuyk P.A."/>
            <person name="Horton J.S."/>
            <person name="Grigoriev I.V."/>
            <person name="Woesten H.A.B."/>
        </authorList>
    </citation>
    <scope>NUCLEOTIDE SEQUENCE [LARGE SCALE GENOMIC DNA]</scope>
    <source>
        <strain evidence="4">H4-8 / FGSC 9210</strain>
    </source>
</reference>
<evidence type="ECO:0000313" key="3">
    <source>
        <dbReference type="EMBL" id="EFJ00554.1"/>
    </source>
</evidence>
<dbReference type="PANTHER" id="PTHR38248:SF2">
    <property type="entry name" value="FUNK1 11"/>
    <property type="match status" value="1"/>
</dbReference>
<accession>D8PTS8</accession>
<protein>
    <recommendedName>
        <fullName evidence="2">Fungal-type protein kinase domain-containing protein</fullName>
    </recommendedName>
</protein>
<dbReference type="KEGG" id="scm:SCHCO_02674165"/>
<keyword evidence="4" id="KW-1185">Reference proteome</keyword>